<feature type="compositionally biased region" description="Gly residues" evidence="1">
    <location>
        <begin position="83"/>
        <end position="103"/>
    </location>
</feature>
<protein>
    <recommendedName>
        <fullName evidence="4">Zinc-ribbon 15 domain-containing protein</fullName>
    </recommendedName>
</protein>
<comment type="caution">
    <text evidence="2">The sequence shown here is derived from an EMBL/GenBank/DDBJ whole genome shotgun (WGS) entry which is preliminary data.</text>
</comment>
<evidence type="ECO:0008006" key="4">
    <source>
        <dbReference type="Google" id="ProtNLM"/>
    </source>
</evidence>
<proteinExistence type="predicted"/>
<sequence>MDCIPLIFTCGCDRQLSQESGEAHICPRCHNGTVFPTKERNCFTFCFVPLVPLGTKHLYHCTTCQWNASASGPAPPLAPQAGGFYGPGQGQPGGGYGGGGYNPGYGQQQPMGYPTQPAQPGYH</sequence>
<evidence type="ECO:0000313" key="3">
    <source>
        <dbReference type="Proteomes" id="UP000777482"/>
    </source>
</evidence>
<dbReference type="PANTHER" id="PTHR28139">
    <property type="entry name" value="UPF0768 PROTEIN YBL029C-A"/>
    <property type="match status" value="1"/>
</dbReference>
<evidence type="ECO:0000256" key="1">
    <source>
        <dbReference type="SAM" id="MobiDB-lite"/>
    </source>
</evidence>
<evidence type="ECO:0000313" key="2">
    <source>
        <dbReference type="EMBL" id="KAG0656213.1"/>
    </source>
</evidence>
<gene>
    <name evidence="2" type="ORF">C6P46_000369</name>
</gene>
<reference evidence="2 3" key="1">
    <citation type="submission" date="2020-11" db="EMBL/GenBank/DDBJ databases">
        <title>Kefir isolates.</title>
        <authorList>
            <person name="Marcisauskas S."/>
            <person name="Kim Y."/>
            <person name="Blasche S."/>
        </authorList>
    </citation>
    <scope>NUCLEOTIDE SEQUENCE [LARGE SCALE GENOMIC DNA]</scope>
    <source>
        <strain evidence="2 3">KR</strain>
    </source>
</reference>
<organism evidence="2 3">
    <name type="scientific">Rhodotorula mucilaginosa</name>
    <name type="common">Yeast</name>
    <name type="synonym">Rhodotorula rubra</name>
    <dbReference type="NCBI Taxonomy" id="5537"/>
    <lineage>
        <taxon>Eukaryota</taxon>
        <taxon>Fungi</taxon>
        <taxon>Dikarya</taxon>
        <taxon>Basidiomycota</taxon>
        <taxon>Pucciniomycotina</taxon>
        <taxon>Microbotryomycetes</taxon>
        <taxon>Sporidiobolales</taxon>
        <taxon>Sporidiobolaceae</taxon>
        <taxon>Rhodotorula</taxon>
    </lineage>
</organism>
<dbReference type="OrthoDB" id="5545479at2759"/>
<accession>A0A9P6VX51</accession>
<name>A0A9P6VX51_RHOMI</name>
<dbReference type="EMBL" id="PUHQ01000101">
    <property type="protein sequence ID" value="KAG0656213.1"/>
    <property type="molecule type" value="Genomic_DNA"/>
</dbReference>
<feature type="compositionally biased region" description="Low complexity" evidence="1">
    <location>
        <begin position="104"/>
        <end position="116"/>
    </location>
</feature>
<dbReference type="Proteomes" id="UP000777482">
    <property type="component" value="Unassembled WGS sequence"/>
</dbReference>
<keyword evidence="3" id="KW-1185">Reference proteome</keyword>
<dbReference type="PANTHER" id="PTHR28139:SF1">
    <property type="entry name" value="UPF0768 PROTEIN YBL029C-A"/>
    <property type="match status" value="1"/>
</dbReference>
<feature type="region of interest" description="Disordered" evidence="1">
    <location>
        <begin position="69"/>
        <end position="123"/>
    </location>
</feature>
<dbReference type="AlphaFoldDB" id="A0A9P6VX51"/>